<dbReference type="Pfam" id="PF02502">
    <property type="entry name" value="LacAB_rpiB"/>
    <property type="match status" value="1"/>
</dbReference>
<keyword evidence="2" id="KW-1185">Reference proteome</keyword>
<dbReference type="PANTHER" id="PTHR30345:SF0">
    <property type="entry name" value="DNA DAMAGE-REPAIR_TOLERATION PROTEIN DRT102"/>
    <property type="match status" value="1"/>
</dbReference>
<reference evidence="1 2" key="1">
    <citation type="journal article" date="2010" name="Plant Cell">
        <title>The Chlorella variabilis NC64A genome reveals adaptation to photosymbiosis, coevolution with viruses, and cryptic sex.</title>
        <authorList>
            <person name="Blanc G."/>
            <person name="Duncan G."/>
            <person name="Agarkova I."/>
            <person name="Borodovsky M."/>
            <person name="Gurnon J."/>
            <person name="Kuo A."/>
            <person name="Lindquist E."/>
            <person name="Lucas S."/>
            <person name="Pangilinan J."/>
            <person name="Polle J."/>
            <person name="Salamov A."/>
            <person name="Terry A."/>
            <person name="Yamada T."/>
            <person name="Dunigan D.D."/>
            <person name="Grigoriev I.V."/>
            <person name="Claverie J.M."/>
            <person name="Van Etten J.L."/>
        </authorList>
    </citation>
    <scope>NUCLEOTIDE SEQUENCE [LARGE SCALE GENOMIC DNA]</scope>
    <source>
        <strain evidence="1 2">NC64A</strain>
    </source>
</reference>
<protein>
    <recommendedName>
        <fullName evidence="3">Ribose-5-phosphate isomerase</fullName>
    </recommendedName>
</protein>
<evidence type="ECO:0008006" key="3">
    <source>
        <dbReference type="Google" id="ProtNLM"/>
    </source>
</evidence>
<dbReference type="GeneID" id="17350117"/>
<dbReference type="AlphaFoldDB" id="E1ZU11"/>
<accession>E1ZU11</accession>
<proteinExistence type="predicted"/>
<dbReference type="OMA" id="NDEEGEC"/>
<evidence type="ECO:0000313" key="2">
    <source>
        <dbReference type="Proteomes" id="UP000008141"/>
    </source>
</evidence>
<dbReference type="InterPro" id="IPR003500">
    <property type="entry name" value="RpiB_LacA_LacB"/>
</dbReference>
<dbReference type="SUPFAM" id="SSF89623">
    <property type="entry name" value="Ribose/Galactose isomerase RpiB/AlsB"/>
    <property type="match status" value="1"/>
</dbReference>
<evidence type="ECO:0000313" key="1">
    <source>
        <dbReference type="EMBL" id="EFN50685.1"/>
    </source>
</evidence>
<dbReference type="FunCoup" id="E1ZU11">
    <property type="interactions" value="132"/>
</dbReference>
<dbReference type="OrthoDB" id="2106730at2759"/>
<dbReference type="eggNOG" id="ENOG502QS8W">
    <property type="taxonomic scope" value="Eukaryota"/>
</dbReference>
<dbReference type="InterPro" id="IPR036569">
    <property type="entry name" value="RpiB_LacA_LacB_sf"/>
</dbReference>
<dbReference type="PANTHER" id="PTHR30345">
    <property type="entry name" value="RIBOSE-5-PHOSPHATE ISOMERASE B"/>
    <property type="match status" value="1"/>
</dbReference>
<name>E1ZU11_CHLVA</name>
<dbReference type="GO" id="GO:0016853">
    <property type="term" value="F:isomerase activity"/>
    <property type="evidence" value="ECO:0007669"/>
    <property type="project" value="InterPro"/>
</dbReference>
<dbReference type="GO" id="GO:0005975">
    <property type="term" value="P:carbohydrate metabolic process"/>
    <property type="evidence" value="ECO:0007669"/>
    <property type="project" value="InterPro"/>
</dbReference>
<sequence>MRIICACDPYGSALHTKLVQHLGSKPGVEVDNRGRFSKYYVAAHGVAGEVEAAAAAGRSDLRALLICGSGQGMSIIANKWPHVYAALCTTPEAAAGGRSVNGANVLCLGGQVTAADDACRILDAWLYTELGEGWAPEIQEFISCSMQEIPALAFTPAAAAAATAAPLRGAVQQPAAGQ</sequence>
<dbReference type="Gene3D" id="3.40.1400.10">
    <property type="entry name" value="Sugar-phosphate isomerase, RpiB/LacA/LacB"/>
    <property type="match status" value="1"/>
</dbReference>
<dbReference type="RefSeq" id="XP_005842797.1">
    <property type="nucleotide sequence ID" value="XM_005842735.1"/>
</dbReference>
<dbReference type="KEGG" id="cvr:CHLNCDRAFT_142651"/>
<dbReference type="InParanoid" id="E1ZU11"/>
<dbReference type="EMBL" id="GL433879">
    <property type="protein sequence ID" value="EFN50685.1"/>
    <property type="molecule type" value="Genomic_DNA"/>
</dbReference>
<dbReference type="Proteomes" id="UP000008141">
    <property type="component" value="Unassembled WGS sequence"/>
</dbReference>
<organism evidence="2">
    <name type="scientific">Chlorella variabilis</name>
    <name type="common">Green alga</name>
    <dbReference type="NCBI Taxonomy" id="554065"/>
    <lineage>
        <taxon>Eukaryota</taxon>
        <taxon>Viridiplantae</taxon>
        <taxon>Chlorophyta</taxon>
        <taxon>core chlorophytes</taxon>
        <taxon>Trebouxiophyceae</taxon>
        <taxon>Chlorellales</taxon>
        <taxon>Chlorellaceae</taxon>
        <taxon>Chlorella clade</taxon>
        <taxon>Chlorella</taxon>
    </lineage>
</organism>
<dbReference type="STRING" id="554065.E1ZU11"/>
<gene>
    <name evidence="1" type="ORF">CHLNCDRAFT_142651</name>
</gene>